<comment type="caution">
    <text evidence="2">The sequence shown here is derived from an EMBL/GenBank/DDBJ whole genome shotgun (WGS) entry which is preliminary data.</text>
</comment>
<dbReference type="Pfam" id="PF09994">
    <property type="entry name" value="T6SS_Tle1-like_cat"/>
    <property type="match status" value="1"/>
</dbReference>
<sequence length="387" mass="43508">MSKNIVICCDGTGNEVEGNLSNVLKLFRIAQKNEHQRVYYNPGIGTIGSRDAWMRLKQNTKAVFGLATGYGLDGDILGAYRFIAQQYEKDDSIFLFGFSRGAYTVRALAGFIHMVGLLPPDQLNIADYALTAYKRASEENDLSIAWNFSQIAGGRRATIKFIGAWDTVASVLVPRRDRIIPTLLMLPYTRVNPSVEVFRHAMAIDERRRMFRLNRWTAPQPFVANRFDSSASPQAQDIKQVWFAGVHADVGGGYPETESGLSKFPLAWMIDEAVTHGLKINTAMKNHLVLGRPREGGRNTYVAPDAQGPLHDSLTSAWKILEWLPKSAKWKEWERRELLGFYIPDGEPRVLADPSIKPRIHQSVVNRKAQTPDYAPVNFPGEFDIEP</sequence>
<dbReference type="AlphaFoldDB" id="A0A1V4HUK6"/>
<protein>
    <recommendedName>
        <fullName evidence="1">T6SS Phospholipase effector Tle1-like catalytic domain-containing protein</fullName>
    </recommendedName>
</protein>
<name>A0A1V4HUK6_NITVU</name>
<dbReference type="OrthoDB" id="4378831at2"/>
<dbReference type="SUPFAM" id="SSF53474">
    <property type="entry name" value="alpha/beta-Hydrolases"/>
    <property type="match status" value="1"/>
</dbReference>
<gene>
    <name evidence="2" type="ORF">B2M20_17050</name>
</gene>
<dbReference type="PANTHER" id="PTHR33840">
    <property type="match status" value="1"/>
</dbReference>
<evidence type="ECO:0000259" key="1">
    <source>
        <dbReference type="Pfam" id="PF09994"/>
    </source>
</evidence>
<dbReference type="InterPro" id="IPR029058">
    <property type="entry name" value="AB_hydrolase_fold"/>
</dbReference>
<dbReference type="Proteomes" id="UP000189940">
    <property type="component" value="Unassembled WGS sequence"/>
</dbReference>
<organism evidence="2 3">
    <name type="scientific">Nitrobacter vulgaris</name>
    <dbReference type="NCBI Taxonomy" id="29421"/>
    <lineage>
        <taxon>Bacteria</taxon>
        <taxon>Pseudomonadati</taxon>
        <taxon>Pseudomonadota</taxon>
        <taxon>Alphaproteobacteria</taxon>
        <taxon>Hyphomicrobiales</taxon>
        <taxon>Nitrobacteraceae</taxon>
        <taxon>Nitrobacter</taxon>
    </lineage>
</organism>
<accession>A0A1V4HUK6</accession>
<dbReference type="InterPro" id="IPR018712">
    <property type="entry name" value="Tle1-like_cat"/>
</dbReference>
<dbReference type="PANTHER" id="PTHR33840:SF1">
    <property type="entry name" value="TLE1 PHOSPHOLIPASE DOMAIN-CONTAINING PROTEIN"/>
    <property type="match status" value="1"/>
</dbReference>
<proteinExistence type="predicted"/>
<keyword evidence="3" id="KW-1185">Reference proteome</keyword>
<evidence type="ECO:0000313" key="2">
    <source>
        <dbReference type="EMBL" id="OPH81604.1"/>
    </source>
</evidence>
<dbReference type="RefSeq" id="WP_079448218.1">
    <property type="nucleotide sequence ID" value="NZ_MWPQ01000058.1"/>
</dbReference>
<reference evidence="2 3" key="1">
    <citation type="submission" date="2017-02" db="EMBL/GenBank/DDBJ databases">
        <title>Genome sequence of the nitrite-oxidizing bacterium Nitrobacter vulgaris strain Ab1.</title>
        <authorList>
            <person name="Mellbye B.L."/>
            <person name="Davis E.W."/>
            <person name="Spieck E."/>
            <person name="Chang J.H."/>
            <person name="Bottomley P.J."/>
            <person name="Sayavedra-Soto L.A."/>
        </authorList>
    </citation>
    <scope>NUCLEOTIDE SEQUENCE [LARGE SCALE GENOMIC DNA]</scope>
    <source>
        <strain evidence="2 3">Ab1</strain>
    </source>
</reference>
<dbReference type="EMBL" id="MWPQ01000058">
    <property type="protein sequence ID" value="OPH81604.1"/>
    <property type="molecule type" value="Genomic_DNA"/>
</dbReference>
<feature type="domain" description="T6SS Phospholipase effector Tle1-like catalytic" evidence="1">
    <location>
        <begin position="3"/>
        <end position="272"/>
    </location>
</feature>
<evidence type="ECO:0000313" key="3">
    <source>
        <dbReference type="Proteomes" id="UP000189940"/>
    </source>
</evidence>